<proteinExistence type="predicted"/>
<protein>
    <submittedName>
        <fullName evidence="3">Hypothetical_protein</fullName>
    </submittedName>
</protein>
<organism evidence="1">
    <name type="scientific">Hexamita inflata</name>
    <dbReference type="NCBI Taxonomy" id="28002"/>
    <lineage>
        <taxon>Eukaryota</taxon>
        <taxon>Metamonada</taxon>
        <taxon>Diplomonadida</taxon>
        <taxon>Hexamitidae</taxon>
        <taxon>Hexamitinae</taxon>
        <taxon>Hexamita</taxon>
    </lineage>
</organism>
<dbReference type="Proteomes" id="UP001642409">
    <property type="component" value="Unassembled WGS sequence"/>
</dbReference>
<name>A0AA86PTJ1_9EUKA</name>
<evidence type="ECO:0000313" key="2">
    <source>
        <dbReference type="EMBL" id="CAI9945936.1"/>
    </source>
</evidence>
<evidence type="ECO:0000313" key="1">
    <source>
        <dbReference type="EMBL" id="CAI9945929.1"/>
    </source>
</evidence>
<reference evidence="3 5" key="2">
    <citation type="submission" date="2024-07" db="EMBL/GenBank/DDBJ databases">
        <authorList>
            <person name="Akdeniz Z."/>
        </authorList>
    </citation>
    <scope>NUCLEOTIDE SEQUENCE [LARGE SCALE GENOMIC DNA]</scope>
</reference>
<accession>A0AA86PTJ1</accession>
<dbReference type="EMBL" id="CAXDID020000284">
    <property type="protein sequence ID" value="CAL6070590.1"/>
    <property type="molecule type" value="Genomic_DNA"/>
</dbReference>
<dbReference type="EMBL" id="CAXDID020000284">
    <property type="protein sequence ID" value="CAL6070597.1"/>
    <property type="molecule type" value="Genomic_DNA"/>
</dbReference>
<keyword evidence="5" id="KW-1185">Reference proteome</keyword>
<dbReference type="EMBL" id="CATOUU010000754">
    <property type="protein sequence ID" value="CAI9945936.1"/>
    <property type="molecule type" value="Genomic_DNA"/>
</dbReference>
<evidence type="ECO:0000313" key="5">
    <source>
        <dbReference type="Proteomes" id="UP001642409"/>
    </source>
</evidence>
<gene>
    <name evidence="1" type="ORF">HINF_LOCUS33574</name>
    <name evidence="2" type="ORF">HINF_LOCUS33581</name>
    <name evidence="3" type="ORF">HINF_LOCUS54607</name>
    <name evidence="4" type="ORF">HINF_LOCUS54614</name>
</gene>
<sequence>MIQVSESKHYIFGNAQVSPIGKLAYSIVYKMKLNRKQNFETSLMNSQDSISYQIHSNHTSFDAHCHQLKIQHRLQRYDSLSSVVSQCSLLFELVCFMEEFILDPSNVINILNPDITLHELKDLKQFSKNIISNIVVEVANEGPSPSNIVLGPTHNSYSQQRLAFIIEAAKFNMVKAQHFENWSYILQFKQKPQRASLYQYTYIRMQQDSAQIQTAHLQLFLKLLKTLTFTNLLNYHSSTLITLQFRILKIMLKYQQQLELSLINLLSIKTLGTPLIHYIQKIIDYLLELSSSRNTLSYFKTSTLSKYSQSKRSIQF</sequence>
<dbReference type="AlphaFoldDB" id="A0AA86PTJ1"/>
<evidence type="ECO:0000313" key="4">
    <source>
        <dbReference type="EMBL" id="CAL6070597.1"/>
    </source>
</evidence>
<comment type="caution">
    <text evidence="1">The sequence shown here is derived from an EMBL/GenBank/DDBJ whole genome shotgun (WGS) entry which is preliminary data.</text>
</comment>
<evidence type="ECO:0000313" key="3">
    <source>
        <dbReference type="EMBL" id="CAL6070590.1"/>
    </source>
</evidence>
<reference evidence="1" key="1">
    <citation type="submission" date="2023-06" db="EMBL/GenBank/DDBJ databases">
        <authorList>
            <person name="Kurt Z."/>
        </authorList>
    </citation>
    <scope>NUCLEOTIDE SEQUENCE</scope>
</reference>
<dbReference type="EMBL" id="CATOUU010000754">
    <property type="protein sequence ID" value="CAI9945929.1"/>
    <property type="molecule type" value="Genomic_DNA"/>
</dbReference>